<dbReference type="PANTHER" id="PTHR23308">
    <property type="entry name" value="NUCLEAR INHIBITOR OF PROTEIN PHOSPHATASE-1"/>
    <property type="match status" value="1"/>
</dbReference>
<dbReference type="InterPro" id="IPR000253">
    <property type="entry name" value="FHA_dom"/>
</dbReference>
<organism evidence="3 4">
    <name type="scientific">Phreatobacter stygius</name>
    <dbReference type="NCBI Taxonomy" id="1940610"/>
    <lineage>
        <taxon>Bacteria</taxon>
        <taxon>Pseudomonadati</taxon>
        <taxon>Pseudomonadota</taxon>
        <taxon>Alphaproteobacteria</taxon>
        <taxon>Hyphomicrobiales</taxon>
        <taxon>Phreatobacteraceae</taxon>
        <taxon>Phreatobacter</taxon>
    </lineage>
</organism>
<dbReference type="Proteomes" id="UP000298781">
    <property type="component" value="Chromosome"/>
</dbReference>
<feature type="domain" description="FHA" evidence="2">
    <location>
        <begin position="68"/>
        <end position="118"/>
    </location>
</feature>
<dbReference type="Gene3D" id="2.60.200.20">
    <property type="match status" value="1"/>
</dbReference>
<evidence type="ECO:0000259" key="2">
    <source>
        <dbReference type="PROSITE" id="PS50006"/>
    </source>
</evidence>
<dbReference type="Pfam" id="PF20232">
    <property type="entry name" value="T6SS_FHA_C"/>
    <property type="match status" value="1"/>
</dbReference>
<dbReference type="NCBIfam" id="TIGR03354">
    <property type="entry name" value="VI_FHA"/>
    <property type="match status" value="1"/>
</dbReference>
<feature type="region of interest" description="Disordered" evidence="1">
    <location>
        <begin position="1"/>
        <end position="30"/>
    </location>
</feature>
<dbReference type="InterPro" id="IPR046883">
    <property type="entry name" value="T6SS_FHA_C"/>
</dbReference>
<dbReference type="PROSITE" id="PS50006">
    <property type="entry name" value="FHA_DOMAIN"/>
    <property type="match status" value="1"/>
</dbReference>
<dbReference type="InterPro" id="IPR050923">
    <property type="entry name" value="Cell_Proc_Reg/RNA_Proc"/>
</dbReference>
<dbReference type="KEGG" id="pstg:E8M01_07200"/>
<evidence type="ECO:0000313" key="4">
    <source>
        <dbReference type="Proteomes" id="UP000298781"/>
    </source>
</evidence>
<dbReference type="InterPro" id="IPR008984">
    <property type="entry name" value="SMAD_FHA_dom_sf"/>
</dbReference>
<accession>A0A4D7B7D3</accession>
<name>A0A4D7B7D3_9HYPH</name>
<dbReference type="SUPFAM" id="SSF49879">
    <property type="entry name" value="SMAD/FHA domain"/>
    <property type="match status" value="1"/>
</dbReference>
<reference evidence="3 4" key="1">
    <citation type="submission" date="2019-04" db="EMBL/GenBank/DDBJ databases">
        <title>Phreatobacter aquaticus sp. nov.</title>
        <authorList>
            <person name="Choi A."/>
        </authorList>
    </citation>
    <scope>NUCLEOTIDE SEQUENCE [LARGE SCALE GENOMIC DNA]</scope>
    <source>
        <strain evidence="3 4">KCTC 52518</strain>
    </source>
</reference>
<evidence type="ECO:0000313" key="3">
    <source>
        <dbReference type="EMBL" id="QCI64052.1"/>
    </source>
</evidence>
<keyword evidence="4" id="KW-1185">Reference proteome</keyword>
<feature type="region of interest" description="Disordered" evidence="1">
    <location>
        <begin position="263"/>
        <end position="310"/>
    </location>
</feature>
<proteinExistence type="predicted"/>
<dbReference type="OrthoDB" id="273564at2"/>
<dbReference type="AlphaFoldDB" id="A0A4D7B7D3"/>
<gene>
    <name evidence="3" type="primary">tagH</name>
    <name evidence="3" type="ORF">E8M01_07200</name>
</gene>
<sequence>MLNFAPASKAAFGSPPQKRRETGGSGAAGSCLIPRRPSLIALRLTIENETSLPDGGPLSYTLTGTRGIDIGRDKHLDWVLPDPSRYISSKHCEIRFRDGGYWLHDVSSNGTFINGSASRPVEPRRLRTGDRLEIGRYIIRVEVSGETLADRPQPDAVSAATGMSGDIWSVDGEVAAPAAAGEIRARRSSRPVVSGDMMDWAVDLPGPVGRPAPVAAVPVPRSGRTTPAAEVADKAFAGEPMRLPKDLAQANVAHADGVQADGARDDLDWSLPGTAQPGPPDMARDMPQARDVEPARPEPPRQAAPPARPDAFSSAFLSHFAKGAGLPPELLQGRDPAEFAEQLGRLMIAMTTELKALMQARAQTKGAIRSTNQTTVQALDNNPIPFAPTPEDALRLMLAGTGPGYLGAEAALKKSFDALKTHQLDTFIAMQAAVDAMVEQLDPVAVDRSAEPDKALGQLFASRKARLWDLHVARWQALAAAHDDGLRGAFMSFFAAAYDRRTGGRG</sequence>
<feature type="compositionally biased region" description="Basic and acidic residues" evidence="1">
    <location>
        <begin position="282"/>
        <end position="299"/>
    </location>
</feature>
<dbReference type="Pfam" id="PF00498">
    <property type="entry name" value="FHA"/>
    <property type="match status" value="1"/>
</dbReference>
<dbReference type="InterPro" id="IPR017735">
    <property type="entry name" value="T6SS_FHA"/>
</dbReference>
<dbReference type="CDD" id="cd00060">
    <property type="entry name" value="FHA"/>
    <property type="match status" value="1"/>
</dbReference>
<protein>
    <submittedName>
        <fullName evidence="3">Type VI secretion system-associated FHA domain protein TagH</fullName>
    </submittedName>
</protein>
<dbReference type="EMBL" id="CP039690">
    <property type="protein sequence ID" value="QCI64052.1"/>
    <property type="molecule type" value="Genomic_DNA"/>
</dbReference>
<dbReference type="SMART" id="SM00240">
    <property type="entry name" value="FHA"/>
    <property type="match status" value="1"/>
</dbReference>
<evidence type="ECO:0000256" key="1">
    <source>
        <dbReference type="SAM" id="MobiDB-lite"/>
    </source>
</evidence>